<reference evidence="2" key="1">
    <citation type="journal article" date="2014" name="BMC Genomics">
        <title>Characterizing the developmental transcriptome of the oriental fruit fly, Bactrocera dorsalis (Diptera: Tephritidae) through comparative genomic analysis with Drosophila melanogaster utilizing modENCODE datasets.</title>
        <authorList>
            <person name="Geib S.M."/>
            <person name="Calla B."/>
            <person name="Hall B."/>
            <person name="Hou S."/>
            <person name="Manoukis N.C."/>
        </authorList>
    </citation>
    <scope>NUCLEOTIDE SEQUENCE</scope>
    <source>
        <strain evidence="2">Punador</strain>
    </source>
</reference>
<dbReference type="EMBL" id="GAKP01008486">
    <property type="protein sequence ID" value="JAC50466.1"/>
    <property type="molecule type" value="Transcribed_RNA"/>
</dbReference>
<feature type="region of interest" description="Disordered" evidence="1">
    <location>
        <begin position="206"/>
        <end position="228"/>
    </location>
</feature>
<accession>A0A034W821</accession>
<evidence type="ECO:0000313" key="2">
    <source>
        <dbReference type="EMBL" id="JAC50467.1"/>
    </source>
</evidence>
<dbReference type="OrthoDB" id="8008330at2759"/>
<feature type="compositionally biased region" description="Basic and acidic residues" evidence="1">
    <location>
        <begin position="219"/>
        <end position="228"/>
    </location>
</feature>
<dbReference type="EMBL" id="GAKP01008485">
    <property type="protein sequence ID" value="JAC50467.1"/>
    <property type="molecule type" value="Transcribed_RNA"/>
</dbReference>
<name>A0A034W821_BACDO</name>
<gene>
    <name evidence="2" type="primary">Y4951</name>
</gene>
<proteinExistence type="predicted"/>
<evidence type="ECO:0000256" key="1">
    <source>
        <dbReference type="SAM" id="MobiDB-lite"/>
    </source>
</evidence>
<protein>
    <submittedName>
        <fullName evidence="2">Uncharacterized protein CG4951</fullName>
    </submittedName>
</protein>
<organism evidence="2">
    <name type="scientific">Bactrocera dorsalis</name>
    <name type="common">Oriental fruit fly</name>
    <name type="synonym">Dacus dorsalis</name>
    <dbReference type="NCBI Taxonomy" id="27457"/>
    <lineage>
        <taxon>Eukaryota</taxon>
        <taxon>Metazoa</taxon>
        <taxon>Ecdysozoa</taxon>
        <taxon>Arthropoda</taxon>
        <taxon>Hexapoda</taxon>
        <taxon>Insecta</taxon>
        <taxon>Pterygota</taxon>
        <taxon>Neoptera</taxon>
        <taxon>Endopterygota</taxon>
        <taxon>Diptera</taxon>
        <taxon>Brachycera</taxon>
        <taxon>Muscomorpha</taxon>
        <taxon>Tephritoidea</taxon>
        <taxon>Tephritidae</taxon>
        <taxon>Bactrocera</taxon>
        <taxon>Bactrocera</taxon>
    </lineage>
</organism>
<sequence>MRILNSCILELREHKGRKFLCDLKFEKSSDERFNTEEQRDFRWLDRSDWKTFDAQLDKTISKLEKGVLEEKSFQLNDEIDVVVSISSTVVRTISKILGIECLEKKDYPVSLKCLFQRQFGRKTKIISANVCRDSEKIAKPDVNLKHLEDRDIFSNYSSDDISSSEKNLVKFKNVKLKSIDKEKNKKGPSVNIKASQDDNIGLKQFAKQRNNHRPQRTSARREKNSQVAIGKHEQSFNSYEESDDFIEEPSVKIGLKTQETLLKAKRQQSVKFDNFCCQENKSNSNWLTKKQPEELVVARKKSKITKSKVKAPRACAIITTTDTESQHRQNEQIKANKKIKSFLEQVIQVPKEVKILTLNNMGGDEILNTFPKYKNQLDAVFNELRSKPKVSGYNGINHFSVIELIDNEKQLKIMHKLGEVYEKDGDGISMYPMLFANALMPEWLVNIFKDKYNFSYSEAVTHLNKQRLYMQYMATDDHY</sequence>
<dbReference type="AlphaFoldDB" id="A0A034W821"/>